<gene>
    <name evidence="5" type="ORF">NCCP1664_16980</name>
</gene>
<dbReference type="EC" id="3.1.2.4" evidence="2"/>
<comment type="catalytic activity">
    <reaction evidence="1">
        <text>3-hydroxy-2-methylpropanoyl-CoA + H2O = 3-hydroxy-2-methylpropanoate + CoA + H(+)</text>
        <dbReference type="Rhea" id="RHEA:20888"/>
        <dbReference type="ChEBI" id="CHEBI:11805"/>
        <dbReference type="ChEBI" id="CHEBI:15377"/>
        <dbReference type="ChEBI" id="CHEBI:15378"/>
        <dbReference type="ChEBI" id="CHEBI:57287"/>
        <dbReference type="ChEBI" id="CHEBI:57340"/>
        <dbReference type="EC" id="3.1.2.4"/>
    </reaction>
</comment>
<evidence type="ECO:0000313" key="6">
    <source>
        <dbReference type="Proteomes" id="UP000325307"/>
    </source>
</evidence>
<dbReference type="CDD" id="cd06558">
    <property type="entry name" value="crotonase-like"/>
    <property type="match status" value="1"/>
</dbReference>
<keyword evidence="6" id="KW-1185">Reference proteome</keyword>
<dbReference type="Pfam" id="PF16113">
    <property type="entry name" value="ECH_2"/>
    <property type="match status" value="1"/>
</dbReference>
<evidence type="ECO:0000256" key="2">
    <source>
        <dbReference type="ARBA" id="ARBA00011915"/>
    </source>
</evidence>
<keyword evidence="3" id="KW-0378">Hydrolase</keyword>
<dbReference type="InterPro" id="IPR045004">
    <property type="entry name" value="ECH_dom"/>
</dbReference>
<dbReference type="InterPro" id="IPR029045">
    <property type="entry name" value="ClpP/crotonase-like_dom_sf"/>
</dbReference>
<dbReference type="GO" id="GO:0003860">
    <property type="term" value="F:3-hydroxyisobutyryl-CoA hydrolase activity"/>
    <property type="evidence" value="ECO:0007669"/>
    <property type="project" value="UniProtKB-EC"/>
</dbReference>
<dbReference type="AlphaFoldDB" id="A0A5A7NSQ0"/>
<dbReference type="GO" id="GO:0006574">
    <property type="term" value="P:L-valine catabolic process"/>
    <property type="evidence" value="ECO:0007669"/>
    <property type="project" value="TreeGrafter"/>
</dbReference>
<dbReference type="Proteomes" id="UP000325307">
    <property type="component" value="Unassembled WGS sequence"/>
</dbReference>
<dbReference type="PANTHER" id="PTHR43176">
    <property type="entry name" value="3-HYDROXYISOBUTYRYL-COA HYDROLASE-RELATED"/>
    <property type="match status" value="1"/>
</dbReference>
<protein>
    <recommendedName>
        <fullName evidence="2">3-hydroxyisobutyryl-CoA hydrolase</fullName>
        <ecNumber evidence="2">3.1.2.4</ecNumber>
    </recommendedName>
</protein>
<proteinExistence type="predicted"/>
<comment type="caution">
    <text evidence="5">The sequence shown here is derived from an EMBL/GenBank/DDBJ whole genome shotgun (WGS) entry which is preliminary data.</text>
</comment>
<reference evidence="5 6" key="1">
    <citation type="submission" date="2019-09" db="EMBL/GenBank/DDBJ databases">
        <title>Arthrobacter zafarii sp. nov., a moderately thermotolerant and halotolerant actinobacterium isolated from Cholistan desert soil of Pakistan.</title>
        <authorList>
            <person name="Amin A."/>
            <person name="Ahmed I."/>
            <person name="Khalid N."/>
            <person name="Schumann P."/>
            <person name="Busse H.J."/>
            <person name="Khan I.U."/>
            <person name="Li S."/>
            <person name="Li W.J."/>
        </authorList>
    </citation>
    <scope>NUCLEOTIDE SEQUENCE [LARGE SCALE GENOMIC DNA]</scope>
    <source>
        <strain evidence="5 6">NCCP-1664</strain>
    </source>
</reference>
<dbReference type="EMBL" id="BKDJ01000007">
    <property type="protein sequence ID" value="GER23202.1"/>
    <property type="molecule type" value="Genomic_DNA"/>
</dbReference>
<dbReference type="NCBIfam" id="NF004127">
    <property type="entry name" value="PRK05617.1"/>
    <property type="match status" value="1"/>
</dbReference>
<evidence type="ECO:0000256" key="1">
    <source>
        <dbReference type="ARBA" id="ARBA00001709"/>
    </source>
</evidence>
<dbReference type="SUPFAM" id="SSF52096">
    <property type="entry name" value="ClpP/crotonase"/>
    <property type="match status" value="1"/>
</dbReference>
<evidence type="ECO:0000259" key="4">
    <source>
        <dbReference type="Pfam" id="PF16113"/>
    </source>
</evidence>
<dbReference type="Gene3D" id="3.90.226.10">
    <property type="entry name" value="2-enoyl-CoA Hydratase, Chain A, domain 1"/>
    <property type="match status" value="1"/>
</dbReference>
<accession>A0A5A7NSQ0</accession>
<dbReference type="OrthoDB" id="9790967at2"/>
<evidence type="ECO:0000256" key="3">
    <source>
        <dbReference type="ARBA" id="ARBA00022801"/>
    </source>
</evidence>
<organism evidence="5 6">
    <name type="scientific">Zafaria cholistanensis</name>
    <dbReference type="NCBI Taxonomy" id="1682741"/>
    <lineage>
        <taxon>Bacteria</taxon>
        <taxon>Bacillati</taxon>
        <taxon>Actinomycetota</taxon>
        <taxon>Actinomycetes</taxon>
        <taxon>Micrococcales</taxon>
        <taxon>Micrococcaceae</taxon>
        <taxon>Zafaria</taxon>
    </lineage>
</organism>
<dbReference type="RefSeq" id="WP_149956802.1">
    <property type="nucleotide sequence ID" value="NZ_BKDJ01000007.1"/>
</dbReference>
<dbReference type="InterPro" id="IPR032259">
    <property type="entry name" value="HIBYL-CoA-H"/>
</dbReference>
<name>A0A5A7NSQ0_9MICC</name>
<dbReference type="GO" id="GO:0005829">
    <property type="term" value="C:cytosol"/>
    <property type="evidence" value="ECO:0007669"/>
    <property type="project" value="TreeGrafter"/>
</dbReference>
<sequence>MDEHVITGTGDGLGIITLNRPEKINALTRGMVKAIAATLAGWREDRTVQIVVLRGAGERGFCAGGDIRGFHASITAGRPQDFLDFLADEFALDLAIATYPKPVVAFMDGLCMGGGVGLAGHAAVRIVTPRSQVGMPETRIGYSPDVGGTHLLGRAPGRLGEHFGLTAASMGAGDAIHAGFADFCAAPEALEEILATLPDFAGLSGEEIATGLEILHGTPAPASSAPAAAARGWIDAAYAHGTAAEILAALEASPYPGAAEAAAAIRANSPLAVETALRAIRAARAEDDLRAAFEREHRIAEFLLGHPDLAEGIRAQVIDKDRDPHWSPATLAELDPATVAAVAASVG</sequence>
<evidence type="ECO:0000313" key="5">
    <source>
        <dbReference type="EMBL" id="GER23202.1"/>
    </source>
</evidence>
<feature type="domain" description="Enoyl-CoA hydratase/isomerase" evidence="4">
    <location>
        <begin position="14"/>
        <end position="341"/>
    </location>
</feature>
<dbReference type="PANTHER" id="PTHR43176:SF3">
    <property type="entry name" value="3-HYDROXYISOBUTYRYL-COA HYDROLASE, MITOCHONDRIAL"/>
    <property type="match status" value="1"/>
</dbReference>